<dbReference type="InterPro" id="IPR011040">
    <property type="entry name" value="Sialidase"/>
</dbReference>
<sequence length="411" mass="46673">MIKAAKLAFCIFAGLQSLTAFAQQGAIRNNYISDAGLPQLQIERSMIYTPGNSWLYNHHPAISYFNHKYYALWSNGIKDEDSPGQRVVYAVSADFVHWSPIKVLANPAKTNDTLNVLTAAGLYQYKGTLVAYFGEYTKHRKNTKLWAKTTTDGEHWSEPIDLHVPLIPNHGPQALKSGRLLISGNFLFPYTDDPRGISGWKLSSFYADSLYTQDNSSAFYAPSVKNGYPPLCEGSFYQTSDNVIHMLLRVTGKGWKGRLWLTESTDNAQTWSKPIETAFSDNDSKFHFGTLPDGRKYYVGIPDTLHHYNRNPLVLSIADDGKLFNHHYIIANQLYQLKQPGLWKGGQYGYPHTIISNGYMYVIVSRQKESIEVIRFKINQITRQIRLTAYILTVASMQNLHNAATRLYFYP</sequence>
<dbReference type="PANTHER" id="PTHR43752">
    <property type="entry name" value="BNR/ASP-BOX REPEAT FAMILY PROTEIN"/>
    <property type="match status" value="1"/>
</dbReference>
<feature type="chain" id="PRO_5019776302" evidence="1">
    <location>
        <begin position="23"/>
        <end position="411"/>
    </location>
</feature>
<dbReference type="InterPro" id="IPR036278">
    <property type="entry name" value="Sialidase_sf"/>
</dbReference>
<dbReference type="RefSeq" id="WP_121200235.1">
    <property type="nucleotide sequence ID" value="NZ_RBKU01000001.1"/>
</dbReference>
<evidence type="ECO:0000259" key="2">
    <source>
        <dbReference type="Pfam" id="PF13088"/>
    </source>
</evidence>
<evidence type="ECO:0000313" key="4">
    <source>
        <dbReference type="Proteomes" id="UP000268007"/>
    </source>
</evidence>
<keyword evidence="1" id="KW-0732">Signal</keyword>
<gene>
    <name evidence="3" type="ORF">BDD43_4784</name>
</gene>
<dbReference type="CDD" id="cd15482">
    <property type="entry name" value="Sialidase_non-viral"/>
    <property type="match status" value="1"/>
</dbReference>
<dbReference type="SUPFAM" id="SSF50939">
    <property type="entry name" value="Sialidases"/>
    <property type="match status" value="1"/>
</dbReference>
<dbReference type="PANTHER" id="PTHR43752:SF2">
    <property type="entry name" value="BNR_ASP-BOX REPEAT FAMILY PROTEIN"/>
    <property type="match status" value="1"/>
</dbReference>
<feature type="signal peptide" evidence="1">
    <location>
        <begin position="1"/>
        <end position="22"/>
    </location>
</feature>
<comment type="caution">
    <text evidence="3">The sequence shown here is derived from an EMBL/GenBank/DDBJ whole genome shotgun (WGS) entry which is preliminary data.</text>
</comment>
<dbReference type="Gene3D" id="2.120.10.10">
    <property type="match status" value="1"/>
</dbReference>
<name>A0A495J7G3_9SPHI</name>
<evidence type="ECO:0000313" key="3">
    <source>
        <dbReference type="EMBL" id="RKR84542.1"/>
    </source>
</evidence>
<dbReference type="Pfam" id="PF13088">
    <property type="entry name" value="BNR_2"/>
    <property type="match status" value="1"/>
</dbReference>
<organism evidence="3 4">
    <name type="scientific">Mucilaginibacter gracilis</name>
    <dbReference type="NCBI Taxonomy" id="423350"/>
    <lineage>
        <taxon>Bacteria</taxon>
        <taxon>Pseudomonadati</taxon>
        <taxon>Bacteroidota</taxon>
        <taxon>Sphingobacteriia</taxon>
        <taxon>Sphingobacteriales</taxon>
        <taxon>Sphingobacteriaceae</taxon>
        <taxon>Mucilaginibacter</taxon>
    </lineage>
</organism>
<proteinExistence type="predicted"/>
<feature type="domain" description="Sialidase" evidence="2">
    <location>
        <begin position="70"/>
        <end position="361"/>
    </location>
</feature>
<dbReference type="OrthoDB" id="177453at2"/>
<protein>
    <submittedName>
        <fullName evidence="3">BNR repeat protein</fullName>
    </submittedName>
</protein>
<evidence type="ECO:0000256" key="1">
    <source>
        <dbReference type="SAM" id="SignalP"/>
    </source>
</evidence>
<dbReference type="AlphaFoldDB" id="A0A495J7G3"/>
<reference evidence="3 4" key="1">
    <citation type="submission" date="2018-10" db="EMBL/GenBank/DDBJ databases">
        <title>Genomic Encyclopedia of Archaeal and Bacterial Type Strains, Phase II (KMG-II): from individual species to whole genera.</title>
        <authorList>
            <person name="Goeker M."/>
        </authorList>
    </citation>
    <scope>NUCLEOTIDE SEQUENCE [LARGE SCALE GENOMIC DNA]</scope>
    <source>
        <strain evidence="3 4">DSM 18602</strain>
    </source>
</reference>
<dbReference type="Proteomes" id="UP000268007">
    <property type="component" value="Unassembled WGS sequence"/>
</dbReference>
<dbReference type="EMBL" id="RBKU01000001">
    <property type="protein sequence ID" value="RKR84542.1"/>
    <property type="molecule type" value="Genomic_DNA"/>
</dbReference>
<accession>A0A495J7G3</accession>
<keyword evidence="4" id="KW-1185">Reference proteome</keyword>